<dbReference type="EMBL" id="KI980394">
    <property type="protein sequence ID" value="EXK24255.1"/>
    <property type="molecule type" value="Genomic_DNA"/>
</dbReference>
<dbReference type="OrthoDB" id="5075206at2759"/>
<evidence type="ECO:0000313" key="2">
    <source>
        <dbReference type="EMBL" id="EXK24255.1"/>
    </source>
</evidence>
<accession>W9YYL7</accession>
<sequence>MWNLPSPESNELEEPSAGQAASDERRQIAINRQPAIDLRSAPSGRAATVECDYCTRRVEKMHDHMPAHGKRASQHTSIQPLWKACKLQTYFTAKGMIDYFVIEEEEPLLSSPPSLGTRGEPPPSQEEGRLFSDLKADVIQASRDLDNRAEIVQGIEESRADRVPWLVRTGFAAHLRGLRDAEILSSYALPRSLDLGRWDDDEDDDDGGDVNDDNDVNTDLSRILTAADGTLRDAYTSCSETSPDGKMTQQRAKRLSNFRGGEANMSSAKASKFRELKNGKSLKSYFRIAKQLLAYYYRVVFRDDGHFNRESNDEVLPGDIIETTSWPEKAMQGIINALRRQDETSRVRSGGGGDEERDIELKRAIRTFYISLICHTVGSRPFRSAVLSFCAMLSRKNNPTRQRDNEQRMLCTWQKPGNFNSNLSSLIWVAQVILFDFVCFKKQDDEDGTPDMIDEICRRYFQQMAETPFGHILQWRLYLFAASSTNLTEHQARWSLDKETINYRGVELQMDHVSQLVVSEFRQAHTLLYEELLFGMDDIAPIEAWRLRDDLDQDDFGASWMSDERNREILAGTHDALLRQIEGKVALRRVFVRPDQKHHDGGETRLCPKAMAIYEAHVQGFLERMLTLIQVPAGPPLRSPELLTITYANTGTRRRSVLMWENMVLIHVRYHKSQEQTVTQRDNMRFLPPAIGNLLLTYLAYVPHLRQVFLRQSEPGALLSPYLWSKPGGQIWEDHTVSSCLRRACARAKVPQFQVAWWRQVAASITKEKFSSKEQAKFELGEIATSEEVED</sequence>
<dbReference type="VEuPathDB" id="FungiDB:FOMG_19007"/>
<protein>
    <submittedName>
        <fullName evidence="2">Uncharacterized protein</fullName>
    </submittedName>
</protein>
<organism evidence="2">
    <name type="scientific">Fusarium oxysporum f. sp. melonis 26406</name>
    <dbReference type="NCBI Taxonomy" id="1089452"/>
    <lineage>
        <taxon>Eukaryota</taxon>
        <taxon>Fungi</taxon>
        <taxon>Dikarya</taxon>
        <taxon>Ascomycota</taxon>
        <taxon>Pezizomycotina</taxon>
        <taxon>Sordariomycetes</taxon>
        <taxon>Hypocreomycetidae</taxon>
        <taxon>Hypocreales</taxon>
        <taxon>Nectriaceae</taxon>
        <taxon>Fusarium</taxon>
        <taxon>Fusarium oxysporum species complex</taxon>
    </lineage>
</organism>
<feature type="region of interest" description="Disordered" evidence="1">
    <location>
        <begin position="195"/>
        <end position="216"/>
    </location>
</feature>
<evidence type="ECO:0000256" key="1">
    <source>
        <dbReference type="SAM" id="MobiDB-lite"/>
    </source>
</evidence>
<dbReference type="HOGENOM" id="CLU_008208_0_0_1"/>
<dbReference type="Proteomes" id="UP000030703">
    <property type="component" value="Unassembled WGS sequence"/>
</dbReference>
<reference evidence="2" key="2">
    <citation type="submission" date="2014-02" db="EMBL/GenBank/DDBJ databases">
        <title>Annotation of the Genome Sequence of Fusarium oxysporum f. sp. melonis 26406.</title>
        <authorList>
            <consortium name="The Broad Institute Genomics Platform"/>
            <person name="Ma L.-J."/>
            <person name="Corby-Kistler H."/>
            <person name="Broz K."/>
            <person name="Gale L.R."/>
            <person name="Jonkers W."/>
            <person name="O'Donnell K."/>
            <person name="Ploetz R."/>
            <person name="Steinberg C."/>
            <person name="Schwartz D.C."/>
            <person name="VanEtten H."/>
            <person name="Zhou S."/>
            <person name="Young S.K."/>
            <person name="Zeng Q."/>
            <person name="Gargeya S."/>
            <person name="Fitzgerald M."/>
            <person name="Abouelleil A."/>
            <person name="Alvarado L."/>
            <person name="Chapman S.B."/>
            <person name="Gainer-Dewar J."/>
            <person name="Goldberg J."/>
            <person name="Griggs A."/>
            <person name="Gujja S."/>
            <person name="Hansen M."/>
            <person name="Howarth C."/>
            <person name="Imamovic A."/>
            <person name="Ireland A."/>
            <person name="Larimer J."/>
            <person name="McCowan C."/>
            <person name="Murphy C."/>
            <person name="Pearson M."/>
            <person name="Poon T.W."/>
            <person name="Priest M."/>
            <person name="Roberts A."/>
            <person name="Saif S."/>
            <person name="Shea T."/>
            <person name="Sykes S."/>
            <person name="Wortman J."/>
            <person name="Nusbaum C."/>
            <person name="Birren B."/>
        </authorList>
    </citation>
    <scope>NUCLEOTIDE SEQUENCE</scope>
    <source>
        <strain evidence="2">26406</strain>
    </source>
</reference>
<dbReference type="AlphaFoldDB" id="W9YYL7"/>
<proteinExistence type="predicted"/>
<gene>
    <name evidence="2" type="ORF">FOMG_19007</name>
</gene>
<reference evidence="2" key="1">
    <citation type="submission" date="2012-04" db="EMBL/GenBank/DDBJ databases">
        <title>The Genome Sequence of Fusarium oxysporum melonis.</title>
        <authorList>
            <consortium name="The Broad Institute Genome Sequencing Platform"/>
            <person name="Ma L.-J."/>
            <person name="Gale L.R."/>
            <person name="Schwartz D.C."/>
            <person name="Zhou S."/>
            <person name="Corby-Kistler H."/>
            <person name="Young S.K."/>
            <person name="Zeng Q."/>
            <person name="Gargeya S."/>
            <person name="Fitzgerald M."/>
            <person name="Haas B."/>
            <person name="Abouelleil A."/>
            <person name="Alvarado L."/>
            <person name="Arachchi H.M."/>
            <person name="Berlin A."/>
            <person name="Brown A."/>
            <person name="Chapman S.B."/>
            <person name="Chen Z."/>
            <person name="Dunbar C."/>
            <person name="Freedman E."/>
            <person name="Gearin G."/>
            <person name="Goldberg J."/>
            <person name="Griggs A."/>
            <person name="Gujja S."/>
            <person name="Heiman D."/>
            <person name="Howarth C."/>
            <person name="Larson L."/>
            <person name="Lui A."/>
            <person name="MacDonald P.J.P."/>
            <person name="Montmayeur A."/>
            <person name="Murphy C."/>
            <person name="Neiman D."/>
            <person name="Pearson M."/>
            <person name="Priest M."/>
            <person name="Roberts A."/>
            <person name="Saif S."/>
            <person name="Shea T."/>
            <person name="Shenoy N."/>
            <person name="Sisk P."/>
            <person name="Stolte C."/>
            <person name="Sykes S."/>
            <person name="Wortman J."/>
            <person name="Nusbaum C."/>
            <person name="Birren B."/>
        </authorList>
    </citation>
    <scope>NUCLEOTIDE SEQUENCE</scope>
    <source>
        <strain evidence="2">26406</strain>
    </source>
</reference>
<name>W9YYL7_FUSOX</name>
<feature type="region of interest" description="Disordered" evidence="1">
    <location>
        <begin position="1"/>
        <end position="27"/>
    </location>
</feature>
<feature type="compositionally biased region" description="Acidic residues" evidence="1">
    <location>
        <begin position="199"/>
        <end position="216"/>
    </location>
</feature>